<accession>A0A8T0FS93</accession>
<keyword evidence="4" id="KW-1185">Reference proteome</keyword>
<evidence type="ECO:0000256" key="1">
    <source>
        <dbReference type="ARBA" id="ARBA00012493"/>
    </source>
</evidence>
<dbReference type="InterPro" id="IPR043128">
    <property type="entry name" value="Rev_trsase/Diguanyl_cyclase"/>
</dbReference>
<feature type="compositionally biased region" description="Basic and acidic residues" evidence="2">
    <location>
        <begin position="354"/>
        <end position="372"/>
    </location>
</feature>
<comment type="caution">
    <text evidence="3">The sequence shown here is derived from an EMBL/GenBank/DDBJ whole genome shotgun (WGS) entry which is preliminary data.</text>
</comment>
<sequence>MRKLTRCKLLQESVVPVNPRFSLFAVPEQFRKFLQKIQSGRSQGMEFNMDEYGQGYPHFITNNLDYHTLIALFSRLHCQIPDLNINTKMTDDDVYSFKPFNSVFGPNIKHLLLRFRAWKKQLTSKCVFERLILFKLQANREKCWYASCKVKYLGFWITQKGIEVYPEKIASIQSIPPLQNVKQAQSFLQTCSWFRRYMQNFAAISRPLSDLTKKKSPWSWVFPQQTTFETLKKCLTTPPVSKQANGTKPYIIRTDSPTGQLARWALEIQAFNLKVLYVAGKANVVADMLSRPVCDEKESPYEVCNIAISDLPVRCAKDMHEAQLADENLKKIIDKYLPDADSEEAQLVIPSSERDSIMEKRHDDPMAGHYEEEGMLEIDYS</sequence>
<dbReference type="GO" id="GO:0003964">
    <property type="term" value="F:RNA-directed DNA polymerase activity"/>
    <property type="evidence" value="ECO:0007669"/>
    <property type="project" value="UniProtKB-EC"/>
</dbReference>
<evidence type="ECO:0000313" key="4">
    <source>
        <dbReference type="Proteomes" id="UP000807504"/>
    </source>
</evidence>
<dbReference type="AlphaFoldDB" id="A0A8T0FS93"/>
<name>A0A8T0FS93_ARGBR</name>
<reference evidence="3" key="1">
    <citation type="journal article" date="2020" name="bioRxiv">
        <title>Chromosome-level reference genome of the European wasp spider Argiope bruennichi: a resource for studies on range expansion and evolutionary adaptation.</title>
        <authorList>
            <person name="Sheffer M.M."/>
            <person name="Hoppe A."/>
            <person name="Krehenwinkel H."/>
            <person name="Uhl G."/>
            <person name="Kuss A.W."/>
            <person name="Jensen L."/>
            <person name="Jensen C."/>
            <person name="Gillespie R.G."/>
            <person name="Hoff K.J."/>
            <person name="Prost S."/>
        </authorList>
    </citation>
    <scope>NUCLEOTIDE SEQUENCE</scope>
</reference>
<organism evidence="3 4">
    <name type="scientific">Argiope bruennichi</name>
    <name type="common">Wasp spider</name>
    <name type="synonym">Aranea bruennichi</name>
    <dbReference type="NCBI Taxonomy" id="94029"/>
    <lineage>
        <taxon>Eukaryota</taxon>
        <taxon>Metazoa</taxon>
        <taxon>Ecdysozoa</taxon>
        <taxon>Arthropoda</taxon>
        <taxon>Chelicerata</taxon>
        <taxon>Arachnida</taxon>
        <taxon>Araneae</taxon>
        <taxon>Araneomorphae</taxon>
        <taxon>Entelegynae</taxon>
        <taxon>Araneoidea</taxon>
        <taxon>Araneidae</taxon>
        <taxon>Argiope</taxon>
    </lineage>
</organism>
<evidence type="ECO:0000313" key="3">
    <source>
        <dbReference type="EMBL" id="KAF8793492.1"/>
    </source>
</evidence>
<feature type="region of interest" description="Disordered" evidence="2">
    <location>
        <begin position="354"/>
        <end position="381"/>
    </location>
</feature>
<proteinExistence type="predicted"/>
<dbReference type="InterPro" id="IPR050951">
    <property type="entry name" value="Retrovirus_Pol_polyprotein"/>
</dbReference>
<dbReference type="Gene3D" id="3.30.70.270">
    <property type="match status" value="2"/>
</dbReference>
<dbReference type="FunFam" id="3.30.70.270:FF:000020">
    <property type="entry name" value="Transposon Tf2-6 polyprotein-like Protein"/>
    <property type="match status" value="1"/>
</dbReference>
<dbReference type="SUPFAM" id="SSF56672">
    <property type="entry name" value="DNA/RNA polymerases"/>
    <property type="match status" value="1"/>
</dbReference>
<dbReference type="InterPro" id="IPR043502">
    <property type="entry name" value="DNA/RNA_pol_sf"/>
</dbReference>
<dbReference type="EC" id="2.7.7.49" evidence="1"/>
<gene>
    <name evidence="3" type="ORF">HNY73_004965</name>
</gene>
<evidence type="ECO:0000256" key="2">
    <source>
        <dbReference type="SAM" id="MobiDB-lite"/>
    </source>
</evidence>
<dbReference type="EMBL" id="JABXBU010000003">
    <property type="protein sequence ID" value="KAF8793492.1"/>
    <property type="molecule type" value="Genomic_DNA"/>
</dbReference>
<dbReference type="Proteomes" id="UP000807504">
    <property type="component" value="Unassembled WGS sequence"/>
</dbReference>
<dbReference type="PANTHER" id="PTHR37984:SF5">
    <property type="entry name" value="PROTEIN NYNRIN-LIKE"/>
    <property type="match status" value="1"/>
</dbReference>
<protein>
    <recommendedName>
        <fullName evidence="1">RNA-directed DNA polymerase</fullName>
        <ecNumber evidence="1">2.7.7.49</ecNumber>
    </recommendedName>
</protein>
<reference evidence="3" key="2">
    <citation type="submission" date="2020-06" db="EMBL/GenBank/DDBJ databases">
        <authorList>
            <person name="Sheffer M."/>
        </authorList>
    </citation>
    <scope>NUCLEOTIDE SEQUENCE</scope>
</reference>
<dbReference type="PANTHER" id="PTHR37984">
    <property type="entry name" value="PROTEIN CBG26694"/>
    <property type="match status" value="1"/>
</dbReference>